<protein>
    <submittedName>
        <fullName evidence="11">Peptidase M18, aminopeptidase I</fullName>
    </submittedName>
</protein>
<keyword evidence="6 9" id="KW-0378">Hydrolase</keyword>
<evidence type="ECO:0000256" key="2">
    <source>
        <dbReference type="ARBA" id="ARBA00008290"/>
    </source>
</evidence>
<dbReference type="GO" id="GO:0006508">
    <property type="term" value="P:proteolysis"/>
    <property type="evidence" value="ECO:0007669"/>
    <property type="project" value="UniProtKB-KW"/>
</dbReference>
<dbReference type="Proteomes" id="UP000095009">
    <property type="component" value="Unassembled WGS sequence"/>
</dbReference>
<evidence type="ECO:0000256" key="5">
    <source>
        <dbReference type="ARBA" id="ARBA00022723"/>
    </source>
</evidence>
<dbReference type="EMBL" id="KV454410">
    <property type="protein sequence ID" value="ODQ65457.1"/>
    <property type="molecule type" value="Genomic_DNA"/>
</dbReference>
<evidence type="ECO:0000256" key="7">
    <source>
        <dbReference type="ARBA" id="ARBA00022833"/>
    </source>
</evidence>
<keyword evidence="5 9" id="KW-0479">Metal-binding</keyword>
<reference evidence="11 12" key="1">
    <citation type="journal article" date="2016" name="Proc. Natl. Acad. Sci. U.S.A.">
        <title>Comparative genomics of biotechnologically important yeasts.</title>
        <authorList>
            <person name="Riley R."/>
            <person name="Haridas S."/>
            <person name="Wolfe K.H."/>
            <person name="Lopes M.R."/>
            <person name="Hittinger C.T."/>
            <person name="Goeker M."/>
            <person name="Salamov A.A."/>
            <person name="Wisecaver J.H."/>
            <person name="Long T.M."/>
            <person name="Calvey C.H."/>
            <person name="Aerts A.L."/>
            <person name="Barry K.W."/>
            <person name="Choi C."/>
            <person name="Clum A."/>
            <person name="Coughlan A.Y."/>
            <person name="Deshpande S."/>
            <person name="Douglass A.P."/>
            <person name="Hanson S.J."/>
            <person name="Klenk H.-P."/>
            <person name="LaButti K.M."/>
            <person name="Lapidus A."/>
            <person name="Lindquist E.A."/>
            <person name="Lipzen A.M."/>
            <person name="Meier-Kolthoff J.P."/>
            <person name="Ohm R.A."/>
            <person name="Otillar R.P."/>
            <person name="Pangilinan J.L."/>
            <person name="Peng Y."/>
            <person name="Rokas A."/>
            <person name="Rosa C.A."/>
            <person name="Scheuner C."/>
            <person name="Sibirny A.A."/>
            <person name="Slot J.C."/>
            <person name="Stielow J.B."/>
            <person name="Sun H."/>
            <person name="Kurtzman C.P."/>
            <person name="Blackwell M."/>
            <person name="Grigoriev I.V."/>
            <person name="Jeffries T.W."/>
        </authorList>
    </citation>
    <scope>NUCLEOTIDE SEQUENCE [LARGE SCALE GENOMIC DNA]</scope>
    <source>
        <strain evidence="11 12">DSM 6958</strain>
    </source>
</reference>
<dbReference type="NCBIfam" id="NF002759">
    <property type="entry name" value="PRK02813.1"/>
    <property type="match status" value="1"/>
</dbReference>
<keyword evidence="7 9" id="KW-0862">Zinc</keyword>
<evidence type="ECO:0000313" key="12">
    <source>
        <dbReference type="Proteomes" id="UP000095009"/>
    </source>
</evidence>
<dbReference type="InterPro" id="IPR001948">
    <property type="entry name" value="Peptidase_M18"/>
</dbReference>
<feature type="compositionally biased region" description="Polar residues" evidence="10">
    <location>
        <begin position="29"/>
        <end position="39"/>
    </location>
</feature>
<accession>A0A1E3PKU2</accession>
<comment type="similarity">
    <text evidence="2 9">Belongs to the peptidase M18 family.</text>
</comment>
<evidence type="ECO:0000313" key="11">
    <source>
        <dbReference type="EMBL" id="ODQ65457.1"/>
    </source>
</evidence>
<dbReference type="STRING" id="857566.A0A1E3PKU2"/>
<comment type="cofactor">
    <cofactor evidence="1">
        <name>Zn(2+)</name>
        <dbReference type="ChEBI" id="CHEBI:29105"/>
    </cofactor>
</comment>
<dbReference type="GO" id="GO:0000324">
    <property type="term" value="C:fungal-type vacuole"/>
    <property type="evidence" value="ECO:0007669"/>
    <property type="project" value="TreeGrafter"/>
</dbReference>
<keyword evidence="12" id="KW-1185">Reference proteome</keyword>
<evidence type="ECO:0000256" key="3">
    <source>
        <dbReference type="ARBA" id="ARBA00022438"/>
    </source>
</evidence>
<gene>
    <name evidence="11" type="ORF">NADFUDRAFT_83421</name>
</gene>
<dbReference type="GO" id="GO:0070006">
    <property type="term" value="F:metalloaminopeptidase activity"/>
    <property type="evidence" value="ECO:0007669"/>
    <property type="project" value="TreeGrafter"/>
</dbReference>
<dbReference type="FunFam" id="2.30.250.10:FF:000001">
    <property type="entry name" value="Aspartyl aminopeptidase 1"/>
    <property type="match status" value="1"/>
</dbReference>
<name>A0A1E3PKU2_9ASCO</name>
<organism evidence="11 12">
    <name type="scientific">Nadsonia fulvescens var. elongata DSM 6958</name>
    <dbReference type="NCBI Taxonomy" id="857566"/>
    <lineage>
        <taxon>Eukaryota</taxon>
        <taxon>Fungi</taxon>
        <taxon>Dikarya</taxon>
        <taxon>Ascomycota</taxon>
        <taxon>Saccharomycotina</taxon>
        <taxon>Dipodascomycetes</taxon>
        <taxon>Dipodascales</taxon>
        <taxon>Dipodascales incertae sedis</taxon>
        <taxon>Nadsonia</taxon>
    </lineage>
</organism>
<evidence type="ECO:0000256" key="10">
    <source>
        <dbReference type="SAM" id="MobiDB-lite"/>
    </source>
</evidence>
<dbReference type="SUPFAM" id="SSF53187">
    <property type="entry name" value="Zn-dependent exopeptidases"/>
    <property type="match status" value="1"/>
</dbReference>
<dbReference type="Gene3D" id="3.40.630.10">
    <property type="entry name" value="Zn peptidases"/>
    <property type="match status" value="1"/>
</dbReference>
<dbReference type="AlphaFoldDB" id="A0A1E3PKU2"/>
<dbReference type="GO" id="GO:0008270">
    <property type="term" value="F:zinc ion binding"/>
    <property type="evidence" value="ECO:0007669"/>
    <property type="project" value="InterPro"/>
</dbReference>
<proteinExistence type="inferred from homology"/>
<evidence type="ECO:0000256" key="1">
    <source>
        <dbReference type="ARBA" id="ARBA00001947"/>
    </source>
</evidence>
<keyword evidence="4 9" id="KW-0645">Protease</keyword>
<evidence type="ECO:0000256" key="4">
    <source>
        <dbReference type="ARBA" id="ARBA00022670"/>
    </source>
</evidence>
<feature type="region of interest" description="Disordered" evidence="10">
    <location>
        <begin position="1"/>
        <end position="41"/>
    </location>
</feature>
<evidence type="ECO:0000256" key="6">
    <source>
        <dbReference type="ARBA" id="ARBA00022801"/>
    </source>
</evidence>
<dbReference type="Gene3D" id="2.30.250.10">
    <property type="entry name" value="Aminopeptidase i, Domain 2"/>
    <property type="match status" value="1"/>
</dbReference>
<dbReference type="InterPro" id="IPR023358">
    <property type="entry name" value="Peptidase_M18_dom2"/>
</dbReference>
<keyword evidence="3 9" id="KW-0031">Aminopeptidase</keyword>
<dbReference type="Pfam" id="PF02127">
    <property type="entry name" value="Peptidase_M18"/>
    <property type="match status" value="1"/>
</dbReference>
<dbReference type="CDD" id="cd05658">
    <property type="entry name" value="M18_DAP"/>
    <property type="match status" value="1"/>
</dbReference>
<evidence type="ECO:0000256" key="9">
    <source>
        <dbReference type="RuleBase" id="RU004386"/>
    </source>
</evidence>
<evidence type="ECO:0000256" key="8">
    <source>
        <dbReference type="ARBA" id="ARBA00023049"/>
    </source>
</evidence>
<dbReference type="SUPFAM" id="SSF101821">
    <property type="entry name" value="Aminopeptidase/glucanase lid domain"/>
    <property type="match status" value="1"/>
</dbReference>
<dbReference type="PRINTS" id="PR00932">
    <property type="entry name" value="AMINO1PTASE"/>
</dbReference>
<keyword evidence="8 9" id="KW-0482">Metalloprotease</keyword>
<dbReference type="PANTHER" id="PTHR28570">
    <property type="entry name" value="ASPARTYL AMINOPEPTIDASE"/>
    <property type="match status" value="1"/>
</dbReference>
<dbReference type="OrthoDB" id="9880441at2759"/>
<sequence>MTAFTNSRPLNPAFAKSAARRQQSQASSISTLDSNSSVISPVEPREIKAPSSIFEDDYSPFNPKTSSADYAKKFIDFMDTSPTTYHACNFLANELEQAGFTYLSERSNWEDHIQSGTKFYTKRNGSSLVAFVIGEKWRPGLGCGIVGCHIDALAAKIKPISKKTTVEGYVQIGAAPYSGGFNPTWWDRDLGIGGRVIVRDGDAIKSKLLHIPYPVARIPSLAPHFGAPAKGPFNLETQMTPVIGLVSGNPDDDVPTEEEKKCPLIDKHHIRVLRTVAKHINVVVKDIIQWDLELFDTQPGAIGGLDKEFIFCPRIDDKVCSYTAIHGFLESVESSAKSGTINMIALFDNEEIGSQTRQGAKGGLVQHTIDRILSLHGDSTDELKRLTLANSFIVSADVIHAVNPNFSEVYLDDHKPHFNVGITISCDPNGHMTTDAVSLSLIEEIARKTDNKLQYFQIRNDSRSGGTIGPYISSDTGIRAIDLGIAQLSMHSIRATVGSKDVWLGVKFFKSFYEKWEETDVEFKLGDL</sequence>
<dbReference type="PANTHER" id="PTHR28570:SF4">
    <property type="entry name" value="VACUOLAR AMINOPEPTIDASE 1"/>
    <property type="match status" value="1"/>
</dbReference>